<dbReference type="Gene3D" id="1.10.510.10">
    <property type="entry name" value="Transferase(Phosphotransferase) domain 1"/>
    <property type="match status" value="1"/>
</dbReference>
<evidence type="ECO:0000313" key="3">
    <source>
        <dbReference type="Proteomes" id="UP000077266"/>
    </source>
</evidence>
<dbReference type="PROSITE" id="PS00109">
    <property type="entry name" value="PROTEIN_KINASE_TYR"/>
    <property type="match status" value="1"/>
</dbReference>
<dbReference type="InterPro" id="IPR000719">
    <property type="entry name" value="Prot_kinase_dom"/>
</dbReference>
<protein>
    <recommendedName>
        <fullName evidence="1">Protein kinase domain-containing protein</fullName>
    </recommendedName>
</protein>
<dbReference type="InParanoid" id="A0A166MB42"/>
<dbReference type="EMBL" id="KV427484">
    <property type="protein sequence ID" value="KZV77841.1"/>
    <property type="molecule type" value="Genomic_DNA"/>
</dbReference>
<dbReference type="InterPro" id="IPR008266">
    <property type="entry name" value="Tyr_kinase_AS"/>
</dbReference>
<evidence type="ECO:0000259" key="1">
    <source>
        <dbReference type="PROSITE" id="PS50011"/>
    </source>
</evidence>
<dbReference type="AlphaFoldDB" id="A0A166MB42"/>
<dbReference type="PROSITE" id="PS50011">
    <property type="entry name" value="PROTEIN_KINASE_DOM"/>
    <property type="match status" value="1"/>
</dbReference>
<dbReference type="OrthoDB" id="3270233at2759"/>
<accession>A0A166MB42</accession>
<keyword evidence="3" id="KW-1185">Reference proteome</keyword>
<organism evidence="2 3">
    <name type="scientific">Exidia glandulosa HHB12029</name>
    <dbReference type="NCBI Taxonomy" id="1314781"/>
    <lineage>
        <taxon>Eukaryota</taxon>
        <taxon>Fungi</taxon>
        <taxon>Dikarya</taxon>
        <taxon>Basidiomycota</taxon>
        <taxon>Agaricomycotina</taxon>
        <taxon>Agaricomycetes</taxon>
        <taxon>Auriculariales</taxon>
        <taxon>Exidiaceae</taxon>
        <taxon>Exidia</taxon>
    </lineage>
</organism>
<feature type="domain" description="Protein kinase" evidence="1">
    <location>
        <begin position="217"/>
        <end position="375"/>
    </location>
</feature>
<dbReference type="InterPro" id="IPR011009">
    <property type="entry name" value="Kinase-like_dom_sf"/>
</dbReference>
<reference evidence="2 3" key="1">
    <citation type="journal article" date="2016" name="Mol. Biol. Evol.">
        <title>Comparative Genomics of Early-Diverging Mushroom-Forming Fungi Provides Insights into the Origins of Lignocellulose Decay Capabilities.</title>
        <authorList>
            <person name="Nagy L.G."/>
            <person name="Riley R."/>
            <person name="Tritt A."/>
            <person name="Adam C."/>
            <person name="Daum C."/>
            <person name="Floudas D."/>
            <person name="Sun H."/>
            <person name="Yadav J.S."/>
            <person name="Pangilinan J."/>
            <person name="Larsson K.H."/>
            <person name="Matsuura K."/>
            <person name="Barry K."/>
            <person name="Labutti K."/>
            <person name="Kuo R."/>
            <person name="Ohm R.A."/>
            <person name="Bhattacharya S.S."/>
            <person name="Shirouzu T."/>
            <person name="Yoshinaga Y."/>
            <person name="Martin F.M."/>
            <person name="Grigoriev I.V."/>
            <person name="Hibbett D.S."/>
        </authorList>
    </citation>
    <scope>NUCLEOTIDE SEQUENCE [LARGE SCALE GENOMIC DNA]</scope>
    <source>
        <strain evidence="2 3">HHB12029</strain>
    </source>
</reference>
<gene>
    <name evidence="2" type="ORF">EXIGLDRAFT_784716</name>
</gene>
<dbReference type="GO" id="GO:0005524">
    <property type="term" value="F:ATP binding"/>
    <property type="evidence" value="ECO:0007669"/>
    <property type="project" value="InterPro"/>
</dbReference>
<dbReference type="SUPFAM" id="SSF56112">
    <property type="entry name" value="Protein kinase-like (PK-like)"/>
    <property type="match status" value="1"/>
</dbReference>
<name>A0A166MB42_EXIGL</name>
<evidence type="ECO:0000313" key="2">
    <source>
        <dbReference type="EMBL" id="KZV77841.1"/>
    </source>
</evidence>
<dbReference type="Proteomes" id="UP000077266">
    <property type="component" value="Unassembled WGS sequence"/>
</dbReference>
<proteinExistence type="predicted"/>
<dbReference type="GO" id="GO:0004672">
    <property type="term" value="F:protein kinase activity"/>
    <property type="evidence" value="ECO:0007669"/>
    <property type="project" value="InterPro"/>
</dbReference>
<sequence>MRLPYYDDHKKCRWGVIYSLGYLFVVQRVRIQLGDQTFSVLVISAPLRASKFLAIMLSLYIIRAEVSEALEQKIKTFAAQYVSDRDNLRTQPPRDVSSSSTVANRPAAADDVPVTVLGYEQHNTLLLHGLDAPLVKVAADPEEPDIVIADIASLRSVSSPSDRSSLLPGTQIRSVTTAPSTGLISPALSVAGEEPLHCSSSKALGSSDVQGSSVDNIRLIAHLHTGPEADTYSGKFVGQDEGVVVKAYPARYRSVAFHEADALIAASTRCPDLVPRLFGVYGGTGPEESIILVMQWCGTRATLAGLSATDQKRIYEAIATLHSKGIKHNDVALRNIVINESTGKLTIVDFARADIRHDCPGWDCDELERAEELEE</sequence>